<dbReference type="AlphaFoldDB" id="A0AAV1S3X9"/>
<evidence type="ECO:0000313" key="3">
    <source>
        <dbReference type="Proteomes" id="UP001314170"/>
    </source>
</evidence>
<accession>A0AAV1S3X9</accession>
<keyword evidence="1" id="KW-0812">Transmembrane</keyword>
<sequence>MADANLLLVTAPGTPEFANLIINLQKDSSFLIGSEWIWLFVHFVLSVFLAIATILASAITHGGKKIAFRNLLSRAVRSWKRPFVTSLYTSIFGIGYFVLLLAILLPLVLIIQPPAPSSFTAIALAVLASVLYIYIAVFCILALVISVLEEMSGFEAVGKAAQILKGMKIQGLLLYLLPLLVSALVQGINYIPLQKSVATRIIIGLLVIIPNRLAGMYFLMTYTIFYYRCKKSHGEEVEFPGIEDQYAIIPTASVISDNIV</sequence>
<evidence type="ECO:0000256" key="1">
    <source>
        <dbReference type="SAM" id="Phobius"/>
    </source>
</evidence>
<dbReference type="PANTHER" id="PTHR33133:SF1">
    <property type="entry name" value="EXPRESSED PROTEIN-RELATED"/>
    <property type="match status" value="1"/>
</dbReference>
<feature type="transmembrane region" description="Helical" evidence="1">
    <location>
        <begin position="121"/>
        <end position="148"/>
    </location>
</feature>
<keyword evidence="1" id="KW-0472">Membrane</keyword>
<feature type="transmembrane region" description="Helical" evidence="1">
    <location>
        <begin position="169"/>
        <end position="191"/>
    </location>
</feature>
<proteinExistence type="predicted"/>
<organism evidence="2 3">
    <name type="scientific">Dovyalis caffra</name>
    <dbReference type="NCBI Taxonomy" id="77055"/>
    <lineage>
        <taxon>Eukaryota</taxon>
        <taxon>Viridiplantae</taxon>
        <taxon>Streptophyta</taxon>
        <taxon>Embryophyta</taxon>
        <taxon>Tracheophyta</taxon>
        <taxon>Spermatophyta</taxon>
        <taxon>Magnoliopsida</taxon>
        <taxon>eudicotyledons</taxon>
        <taxon>Gunneridae</taxon>
        <taxon>Pentapetalae</taxon>
        <taxon>rosids</taxon>
        <taxon>fabids</taxon>
        <taxon>Malpighiales</taxon>
        <taxon>Salicaceae</taxon>
        <taxon>Flacourtieae</taxon>
        <taxon>Dovyalis</taxon>
    </lineage>
</organism>
<evidence type="ECO:0008006" key="4">
    <source>
        <dbReference type="Google" id="ProtNLM"/>
    </source>
</evidence>
<feature type="transmembrane region" description="Helical" evidence="1">
    <location>
        <begin position="36"/>
        <end position="62"/>
    </location>
</feature>
<keyword evidence="1" id="KW-1133">Transmembrane helix</keyword>
<dbReference type="EMBL" id="CAWUPB010001164">
    <property type="protein sequence ID" value="CAK7344670.1"/>
    <property type="molecule type" value="Genomic_DNA"/>
</dbReference>
<keyword evidence="3" id="KW-1185">Reference proteome</keyword>
<protein>
    <recommendedName>
        <fullName evidence="4">DUF4013 domain-containing protein</fullName>
    </recommendedName>
</protein>
<feature type="transmembrane region" description="Helical" evidence="1">
    <location>
        <begin position="83"/>
        <end position="109"/>
    </location>
</feature>
<name>A0AAV1S3X9_9ROSI</name>
<gene>
    <name evidence="2" type="ORF">DCAF_LOCUS17898</name>
</gene>
<comment type="caution">
    <text evidence="2">The sequence shown here is derived from an EMBL/GenBank/DDBJ whole genome shotgun (WGS) entry which is preliminary data.</text>
</comment>
<dbReference type="PANTHER" id="PTHR33133">
    <property type="entry name" value="OS08G0107100 PROTEIN-RELATED"/>
    <property type="match status" value="1"/>
</dbReference>
<feature type="transmembrane region" description="Helical" evidence="1">
    <location>
        <begin position="197"/>
        <end position="220"/>
    </location>
</feature>
<dbReference type="Proteomes" id="UP001314170">
    <property type="component" value="Unassembled WGS sequence"/>
</dbReference>
<evidence type="ECO:0000313" key="2">
    <source>
        <dbReference type="EMBL" id="CAK7344670.1"/>
    </source>
</evidence>
<reference evidence="2 3" key="1">
    <citation type="submission" date="2024-01" db="EMBL/GenBank/DDBJ databases">
        <authorList>
            <person name="Waweru B."/>
        </authorList>
    </citation>
    <scope>NUCLEOTIDE SEQUENCE [LARGE SCALE GENOMIC DNA]</scope>
</reference>